<reference evidence="1 3" key="1">
    <citation type="submission" date="2023-01" db="EMBL/GenBank/DDBJ databases">
        <authorList>
            <person name="Whitehead M."/>
        </authorList>
    </citation>
    <scope>NUCLEOTIDE SEQUENCE [LARGE SCALE GENOMIC DNA]</scope>
</reference>
<accession>A0AAV0XQA9</accession>
<protein>
    <recommendedName>
        <fullName evidence="4">USP domain-containing protein</fullName>
    </recommendedName>
</protein>
<evidence type="ECO:0000313" key="1">
    <source>
        <dbReference type="EMBL" id="CAI6370351.1"/>
    </source>
</evidence>
<proteinExistence type="predicted"/>
<dbReference type="EMBL" id="CARXXK010001406">
    <property type="protein sequence ID" value="CAI6375989.1"/>
    <property type="molecule type" value="Genomic_DNA"/>
</dbReference>
<dbReference type="EMBL" id="CARXXK010000339">
    <property type="protein sequence ID" value="CAI6370351.1"/>
    <property type="molecule type" value="Genomic_DNA"/>
</dbReference>
<evidence type="ECO:0000313" key="2">
    <source>
        <dbReference type="EMBL" id="CAI6375989.1"/>
    </source>
</evidence>
<organism evidence="1 3">
    <name type="scientific">Macrosiphum euphorbiae</name>
    <name type="common">potato aphid</name>
    <dbReference type="NCBI Taxonomy" id="13131"/>
    <lineage>
        <taxon>Eukaryota</taxon>
        <taxon>Metazoa</taxon>
        <taxon>Ecdysozoa</taxon>
        <taxon>Arthropoda</taxon>
        <taxon>Hexapoda</taxon>
        <taxon>Insecta</taxon>
        <taxon>Pterygota</taxon>
        <taxon>Neoptera</taxon>
        <taxon>Paraneoptera</taxon>
        <taxon>Hemiptera</taxon>
        <taxon>Sternorrhyncha</taxon>
        <taxon>Aphidomorpha</taxon>
        <taxon>Aphidoidea</taxon>
        <taxon>Aphididae</taxon>
        <taxon>Macrosiphini</taxon>
        <taxon>Macrosiphum</taxon>
    </lineage>
</organism>
<evidence type="ECO:0008006" key="4">
    <source>
        <dbReference type="Google" id="ProtNLM"/>
    </source>
</evidence>
<comment type="caution">
    <text evidence="1">The sequence shown here is derived from an EMBL/GenBank/DDBJ whole genome shotgun (WGS) entry which is preliminary data.</text>
</comment>
<sequence>MTPHPEILLRNIDSRSKTKVIGLIKNGCTSRFMSVKCNNGNYVLSNTCSFDTIVQMLAVAYCDSTAYTKYVMEKKEESTLWQLIFCLLRDGVTVQTYRKRVEILSSLFSGEPILNGITYLSVEQSIDSMLNMLLKNYESVQIEENCSSCKFERSEKKPFLTICVTEKMPTKRQLNLLINQEMKQLYDSKICQMCNGIIEVTVILGEHVFFNLINLNNTTDALFMDTRILLNHIPKSISTPQTQYYLRGLGTTPDLQQSTTSYETIGHYHAHTFRHPINSWQIYDDVKEKVHSVNENTKVNLQIILYSK</sequence>
<evidence type="ECO:0000313" key="3">
    <source>
        <dbReference type="Proteomes" id="UP001160148"/>
    </source>
</evidence>
<name>A0AAV0XQA9_9HEMI</name>
<dbReference type="Proteomes" id="UP001160148">
    <property type="component" value="Unassembled WGS sequence"/>
</dbReference>
<dbReference type="AlphaFoldDB" id="A0AAV0XQA9"/>
<gene>
    <name evidence="1" type="ORF">MEUPH1_LOCUS24480</name>
    <name evidence="2" type="ORF">MEUPH1_LOCUS29420</name>
</gene>
<keyword evidence="3" id="KW-1185">Reference proteome</keyword>